<dbReference type="Proteomes" id="UP000746612">
    <property type="component" value="Unassembled WGS sequence"/>
</dbReference>
<evidence type="ECO:0000313" key="1">
    <source>
        <dbReference type="EMBL" id="CAG1973455.1"/>
    </source>
</evidence>
<accession>A0A4E9ED62</accession>
<reference evidence="2" key="1">
    <citation type="submission" date="2019-04" db="EMBL/GenBank/DDBJ databases">
        <authorList>
            <person name="Melise S."/>
            <person name="Noan J."/>
            <person name="Okalmin O."/>
        </authorList>
    </citation>
    <scope>NUCLEOTIDE SEQUENCE</scope>
    <source>
        <strain evidence="2">FN9</strain>
    </source>
</reference>
<dbReference type="EMBL" id="CAAKMV010000132">
    <property type="protein sequence ID" value="VIO58309.1"/>
    <property type="molecule type" value="Genomic_DNA"/>
</dbReference>
<sequence>MSSVTELRYRLAMIVVQWKGYAAATSRIQRDWEKRVGDLPNSAPGHCAMYHGDCFNLLQWSDPRSLCSTLWFGMRAAN</sequence>
<protein>
    <submittedName>
        <fullName evidence="2">Uncharacterized protein</fullName>
    </submittedName>
</protein>
<organism evidence="2">
    <name type="scientific">Gibberella zeae</name>
    <name type="common">Wheat head blight fungus</name>
    <name type="synonym">Fusarium graminearum</name>
    <dbReference type="NCBI Taxonomy" id="5518"/>
    <lineage>
        <taxon>Eukaryota</taxon>
        <taxon>Fungi</taxon>
        <taxon>Dikarya</taxon>
        <taxon>Ascomycota</taxon>
        <taxon>Pezizomycotina</taxon>
        <taxon>Sordariomycetes</taxon>
        <taxon>Hypocreomycetidae</taxon>
        <taxon>Hypocreales</taxon>
        <taxon>Nectriaceae</taxon>
        <taxon>Fusarium</taxon>
    </lineage>
</organism>
<proteinExistence type="predicted"/>
<reference evidence="1" key="2">
    <citation type="submission" date="2021-03" db="EMBL/GenBank/DDBJ databases">
        <authorList>
            <person name="Alouane T."/>
            <person name="Langin T."/>
            <person name="Bonhomme L."/>
        </authorList>
    </citation>
    <scope>NUCLEOTIDE SEQUENCE</scope>
    <source>
        <strain evidence="1">MDC_Fg202</strain>
    </source>
</reference>
<dbReference type="AlphaFoldDB" id="A0A4E9ED62"/>
<evidence type="ECO:0000313" key="2">
    <source>
        <dbReference type="EMBL" id="VIO58309.1"/>
    </source>
</evidence>
<dbReference type="EMBL" id="CAJPIJ010000094">
    <property type="protein sequence ID" value="CAG1973455.1"/>
    <property type="molecule type" value="Genomic_DNA"/>
</dbReference>
<gene>
    <name evidence="2" type="ORF">FUG_LOCUS296862</name>
    <name evidence="1" type="ORF">MDCFG202_LOCUS117593</name>
</gene>
<name>A0A4E9ED62_GIBZA</name>